<dbReference type="EMBL" id="JAIWYP010000007">
    <property type="protein sequence ID" value="KAH3798204.1"/>
    <property type="molecule type" value="Genomic_DNA"/>
</dbReference>
<reference evidence="1" key="1">
    <citation type="journal article" date="2019" name="bioRxiv">
        <title>The Genome of the Zebra Mussel, Dreissena polymorpha: A Resource for Invasive Species Research.</title>
        <authorList>
            <person name="McCartney M.A."/>
            <person name="Auch B."/>
            <person name="Kono T."/>
            <person name="Mallez S."/>
            <person name="Zhang Y."/>
            <person name="Obille A."/>
            <person name="Becker A."/>
            <person name="Abrahante J.E."/>
            <person name="Garbe J."/>
            <person name="Badalamenti J.P."/>
            <person name="Herman A."/>
            <person name="Mangelson H."/>
            <person name="Liachko I."/>
            <person name="Sullivan S."/>
            <person name="Sone E.D."/>
            <person name="Koren S."/>
            <person name="Silverstein K.A.T."/>
            <person name="Beckman K.B."/>
            <person name="Gohl D.M."/>
        </authorList>
    </citation>
    <scope>NUCLEOTIDE SEQUENCE</scope>
    <source>
        <strain evidence="1">Duluth1</strain>
        <tissue evidence="1">Whole animal</tissue>
    </source>
</reference>
<proteinExistence type="predicted"/>
<dbReference type="AlphaFoldDB" id="A0A9D4FFR9"/>
<dbReference type="Proteomes" id="UP000828390">
    <property type="component" value="Unassembled WGS sequence"/>
</dbReference>
<organism evidence="1 2">
    <name type="scientific">Dreissena polymorpha</name>
    <name type="common">Zebra mussel</name>
    <name type="synonym">Mytilus polymorpha</name>
    <dbReference type="NCBI Taxonomy" id="45954"/>
    <lineage>
        <taxon>Eukaryota</taxon>
        <taxon>Metazoa</taxon>
        <taxon>Spiralia</taxon>
        <taxon>Lophotrochozoa</taxon>
        <taxon>Mollusca</taxon>
        <taxon>Bivalvia</taxon>
        <taxon>Autobranchia</taxon>
        <taxon>Heteroconchia</taxon>
        <taxon>Euheterodonta</taxon>
        <taxon>Imparidentia</taxon>
        <taxon>Neoheterodontei</taxon>
        <taxon>Myida</taxon>
        <taxon>Dreissenoidea</taxon>
        <taxon>Dreissenidae</taxon>
        <taxon>Dreissena</taxon>
    </lineage>
</organism>
<keyword evidence="2" id="KW-1185">Reference proteome</keyword>
<comment type="caution">
    <text evidence="1">The sequence shown here is derived from an EMBL/GenBank/DDBJ whole genome shotgun (WGS) entry which is preliminary data.</text>
</comment>
<gene>
    <name evidence="1" type="ORF">DPMN_151797</name>
</gene>
<name>A0A9D4FFR9_DREPO</name>
<evidence type="ECO:0000313" key="1">
    <source>
        <dbReference type="EMBL" id="KAH3798204.1"/>
    </source>
</evidence>
<evidence type="ECO:0000313" key="2">
    <source>
        <dbReference type="Proteomes" id="UP000828390"/>
    </source>
</evidence>
<sequence>MGYLFAIRNLSIEPSIRIRQLQDLQAQYAQEARGKIYYEVQTPPFENTSVPVLKMVKCTPTEEEKRVLDNGSPLASYRIDDEKENSITAQGTMPSVVNQSYAAGDQKGTVRITITDKVSTVFFIPSTIIIMLTSQMYRGITF</sequence>
<accession>A0A9D4FFR9</accession>
<reference evidence="1" key="2">
    <citation type="submission" date="2020-11" db="EMBL/GenBank/DDBJ databases">
        <authorList>
            <person name="McCartney M.A."/>
            <person name="Auch B."/>
            <person name="Kono T."/>
            <person name="Mallez S."/>
            <person name="Becker A."/>
            <person name="Gohl D.M."/>
            <person name="Silverstein K.A.T."/>
            <person name="Koren S."/>
            <person name="Bechman K.B."/>
            <person name="Herman A."/>
            <person name="Abrahante J.E."/>
            <person name="Garbe J."/>
        </authorList>
    </citation>
    <scope>NUCLEOTIDE SEQUENCE</scope>
    <source>
        <strain evidence="1">Duluth1</strain>
        <tissue evidence="1">Whole animal</tissue>
    </source>
</reference>
<protein>
    <submittedName>
        <fullName evidence="1">Uncharacterized protein</fullName>
    </submittedName>
</protein>